<keyword evidence="3" id="KW-1185">Reference proteome</keyword>
<dbReference type="EMBL" id="CP022685">
    <property type="protein sequence ID" value="ATL32805.1"/>
    <property type="molecule type" value="Genomic_DNA"/>
</dbReference>
<organism evidence="2 3">
    <name type="scientific">Streptomyces formicae</name>
    <dbReference type="NCBI Taxonomy" id="1616117"/>
    <lineage>
        <taxon>Bacteria</taxon>
        <taxon>Bacillati</taxon>
        <taxon>Actinomycetota</taxon>
        <taxon>Actinomycetes</taxon>
        <taxon>Kitasatosporales</taxon>
        <taxon>Streptomycetaceae</taxon>
        <taxon>Streptomyces</taxon>
    </lineage>
</organism>
<dbReference type="InterPro" id="IPR036188">
    <property type="entry name" value="FAD/NAD-bd_sf"/>
</dbReference>
<gene>
    <name evidence="2" type="ORF">KY5_7787c</name>
</gene>
<dbReference type="PRINTS" id="PR00420">
    <property type="entry name" value="RNGMNOXGNASE"/>
</dbReference>
<dbReference type="Proteomes" id="UP000221011">
    <property type="component" value="Chromosome"/>
</dbReference>
<feature type="domain" description="FAD-binding" evidence="1">
    <location>
        <begin position="3"/>
        <end position="324"/>
    </location>
</feature>
<keyword evidence="2" id="KW-0503">Monooxygenase</keyword>
<accession>A0A291QMZ8</accession>
<evidence type="ECO:0000259" key="1">
    <source>
        <dbReference type="Pfam" id="PF01494"/>
    </source>
</evidence>
<evidence type="ECO:0000313" key="3">
    <source>
        <dbReference type="Proteomes" id="UP000221011"/>
    </source>
</evidence>
<evidence type="ECO:0000313" key="2">
    <source>
        <dbReference type="EMBL" id="ATL32805.1"/>
    </source>
</evidence>
<dbReference type="KEGG" id="sfk:KY5_7787c"/>
<dbReference type="RefSeq" id="WP_159072715.1">
    <property type="nucleotide sequence ID" value="NZ_CP022685.1"/>
</dbReference>
<keyword evidence="2" id="KW-0560">Oxidoreductase</keyword>
<dbReference type="InterPro" id="IPR002938">
    <property type="entry name" value="FAD-bd"/>
</dbReference>
<dbReference type="Pfam" id="PF01494">
    <property type="entry name" value="FAD_binding_3"/>
    <property type="match status" value="1"/>
</dbReference>
<reference evidence="2 3" key="1">
    <citation type="submission" date="2017-08" db="EMBL/GenBank/DDBJ databases">
        <title>Complete Genome Sequence of Streptomyces formicae KY5, the formicamycin producer.</title>
        <authorList>
            <person name="Holmes N.A."/>
            <person name="Devine R."/>
            <person name="Qin Z."/>
            <person name="Seipke R.F."/>
            <person name="Wilkinson B."/>
            <person name="Hutchings M.I."/>
        </authorList>
    </citation>
    <scope>NUCLEOTIDE SEQUENCE [LARGE SCALE GENOMIC DNA]</scope>
    <source>
        <strain evidence="2 3">KY5</strain>
    </source>
</reference>
<name>A0A291QMZ8_9ACTN</name>
<dbReference type="GO" id="GO:0004497">
    <property type="term" value="F:monooxygenase activity"/>
    <property type="evidence" value="ECO:0007669"/>
    <property type="project" value="UniProtKB-KW"/>
</dbReference>
<sequence length="416" mass="44229">MAHALVVGGGIAGDTLALLMERDGWTVTVAEIAPALRTGGQTVDLRGDSREVLERAGLLQQALDCLVPQRGAAWIDARERRLAEMPVEAFDGRGYVSREELLRTDLARIIHEATGPGVTHRFGETVESLEDAGTPGDAGAGVLARFRSGTEETFDLVVGADGAHSRVRALRFGPEEEYRKPLGLAHAWFTLTEGPGTPPIDGWFLTHNAPGRRSVEARPGHPGQQEVGLTFAADALPPRHDREAQLALLERTFADVGWRAAEFLAAARQADDFALDTFDQIHVPRWHTGRVVLLGDSAWCASPLSGLGTALALRGAAELTDALRAEGAPGDTSRVPAALTAFERTMRPRTLSAQQLPPGRVASMAPKSALGIRVNALAMRALQSKAARPLVRRAFAASEHGRADAPAGAPLPSPSA</sequence>
<dbReference type="GO" id="GO:0071949">
    <property type="term" value="F:FAD binding"/>
    <property type="evidence" value="ECO:0007669"/>
    <property type="project" value="InterPro"/>
</dbReference>
<proteinExistence type="predicted"/>
<dbReference type="Gene3D" id="3.50.50.60">
    <property type="entry name" value="FAD/NAD(P)-binding domain"/>
    <property type="match status" value="1"/>
</dbReference>
<dbReference type="PANTHER" id="PTHR46865:SF2">
    <property type="entry name" value="MONOOXYGENASE"/>
    <property type="match status" value="1"/>
</dbReference>
<dbReference type="SUPFAM" id="SSF51905">
    <property type="entry name" value="FAD/NAD(P)-binding domain"/>
    <property type="match status" value="1"/>
</dbReference>
<dbReference type="InterPro" id="IPR051704">
    <property type="entry name" value="FAD_aromatic-hydroxylase"/>
</dbReference>
<dbReference type="AlphaFoldDB" id="A0A291QMZ8"/>
<dbReference type="PANTHER" id="PTHR46865">
    <property type="entry name" value="OXIDOREDUCTASE-RELATED"/>
    <property type="match status" value="1"/>
</dbReference>
<protein>
    <submittedName>
        <fullName evidence="2">Monooxygenase, FAD-binding</fullName>
    </submittedName>
</protein>
<dbReference type="Gene3D" id="3.30.9.10">
    <property type="entry name" value="D-Amino Acid Oxidase, subunit A, domain 2"/>
    <property type="match status" value="1"/>
</dbReference>